<feature type="transmembrane region" description="Helical" evidence="1">
    <location>
        <begin position="502"/>
        <end position="522"/>
    </location>
</feature>
<dbReference type="AlphaFoldDB" id="C7DHE8"/>
<keyword evidence="1" id="KW-1133">Transmembrane helix</keyword>
<evidence type="ECO:0000313" key="2">
    <source>
        <dbReference type="EMBL" id="EET90050.1"/>
    </source>
</evidence>
<gene>
    <name evidence="2" type="ORF">UNLARM2_0492</name>
</gene>
<accession>C7DHE8</accession>
<keyword evidence="1" id="KW-0812">Transmembrane</keyword>
<organism evidence="2 3">
    <name type="scientific">Candidatus Micrarchaeum acidiphilum ARMAN-2</name>
    <dbReference type="NCBI Taxonomy" id="425595"/>
    <lineage>
        <taxon>Archaea</taxon>
        <taxon>Candidatus Micrarchaeota</taxon>
        <taxon>Candidatus Micrarchaeia</taxon>
        <taxon>Candidatus Micrarchaeales</taxon>
        <taxon>Candidatus Micrarchaeaceae</taxon>
        <taxon>Candidatus Micrarchaeum</taxon>
    </lineage>
</organism>
<evidence type="ECO:0000313" key="3">
    <source>
        <dbReference type="Proteomes" id="UP000332487"/>
    </source>
</evidence>
<keyword evidence="1" id="KW-0472">Membrane</keyword>
<keyword evidence="3" id="KW-1185">Reference proteome</keyword>
<evidence type="ECO:0000256" key="1">
    <source>
        <dbReference type="SAM" id="Phobius"/>
    </source>
</evidence>
<dbReference type="Proteomes" id="UP000332487">
    <property type="component" value="Unassembled WGS sequence"/>
</dbReference>
<feature type="transmembrane region" description="Helical" evidence="1">
    <location>
        <begin position="543"/>
        <end position="566"/>
    </location>
</feature>
<name>C7DHE8_MICA2</name>
<proteinExistence type="predicted"/>
<reference evidence="2 3" key="2">
    <citation type="journal article" date="2010" name="Proc. Natl. Acad. Sci. U.S.A.">
        <title>Enigmatic, ultrasmall, uncultivated Archaea.</title>
        <authorList>
            <person name="Baker B.J."/>
            <person name="Comolli L.R."/>
            <person name="Dick G.J."/>
            <person name="Hauser L.J."/>
            <person name="Hyatt D."/>
            <person name="Dill B.D."/>
            <person name="Land M.L."/>
            <person name="Verberkmoes N.C."/>
            <person name="Hettich R.L."/>
            <person name="Banfield J.F."/>
        </authorList>
    </citation>
    <scope>NUCLEOTIDE SEQUENCE [LARGE SCALE GENOMIC DNA]</scope>
    <source>
        <strain evidence="2">ARMAN-2</strain>
    </source>
</reference>
<reference evidence="2 3" key="1">
    <citation type="journal article" date="2009" name="Genome Biol.">
        <title>Community-wide analysis of microbial genome sequence signatures.</title>
        <authorList>
            <person name="Dick G.J."/>
            <person name="Andersson A.F."/>
            <person name="Baker B.J."/>
            <person name="Simmons S.L."/>
            <person name="Thomas B.C."/>
            <person name="Yelton A.P."/>
            <person name="Banfield J.F."/>
        </authorList>
    </citation>
    <scope>NUCLEOTIDE SEQUENCE [LARGE SCALE GENOMIC DNA]</scope>
    <source>
        <strain evidence="2">ARMAN-2</strain>
    </source>
</reference>
<protein>
    <submittedName>
        <fullName evidence="2">Uncharacterized protein</fullName>
    </submittedName>
</protein>
<dbReference type="EMBL" id="GG697240">
    <property type="protein sequence ID" value="EET90050.1"/>
    <property type="molecule type" value="Genomic_DNA"/>
</dbReference>
<sequence>MSKAFLAILLFISAISIAAASGTSNTPVTARSYLSTYISNSVISSSSFSNFTYSGNNYSLIKLPSGKYILMNDTNGFSLVLNDSSAYAILHPYLVNKYYPNATLVALLTSSMQSYRSQAQPPLADCLVETGLDVFTCTIANNCQSCLAVPNCGRRSGNPFSETGGVTGPFGEAIMNFSSHYNELNSSYNAYFSMLSRLNKSNIGGLLPALADEVANVSSVSRSLPQNPLFPLPSNFSVGLLASCSDYIPSQAPYYCVDFGYCEATSFNSTKLANIQTTLSSLSSLPLSNSSAKAFSDSAVSTADSYVQPVMIAEETAMFDAFLNYSTPIYNSTLANATYLSGRISNSSLDNSLAAFEAEFSNIKSSGIEQNITSANASFASALKNLSASYSKVEALYAPIKGEQFNNTVELLYDQLNYQVPPSSIASLSVQQQRINAEMQGQVNNSQLYRIKGMLDAVHSNITSSSPISLPAFVKTFDGGFVSSLLYGSSSTIPSKESAAPLYAALFSFLIGVILIAVFYMLTYGRLSRKKKIRHSKRVLRAWIYLIILLVILDLVYASVTFAVAASANSFMPLSSFASALKSSNTVVLAIAVPKANVSIGSTGIPNLTSNSISVFGRPTSLSSECADSVLSNLTAAHKLVISALVSNYSCAISDISGNLSGTACYNKMLASNDPMIIINQTSNSSSISYKGLYGTVLYASGEPAEGNSCYLSGIVKYSLQN</sequence>